<dbReference type="InterPro" id="IPR050397">
    <property type="entry name" value="Env_Response_Regulators"/>
</dbReference>
<dbReference type="KEGG" id="moz:MoryE10_33210"/>
<dbReference type="Pfam" id="PF13545">
    <property type="entry name" value="HTH_Crp_2"/>
    <property type="match status" value="1"/>
</dbReference>
<proteinExistence type="predicted"/>
<dbReference type="PANTHER" id="PTHR24567:SF74">
    <property type="entry name" value="HTH-TYPE TRANSCRIPTIONAL REGULATOR ARCR"/>
    <property type="match status" value="1"/>
</dbReference>
<dbReference type="GO" id="GO:0003700">
    <property type="term" value="F:DNA-binding transcription factor activity"/>
    <property type="evidence" value="ECO:0007669"/>
    <property type="project" value="TreeGrafter"/>
</dbReference>
<evidence type="ECO:0000259" key="1">
    <source>
        <dbReference type="PROSITE" id="PS50042"/>
    </source>
</evidence>
<dbReference type="PROSITE" id="PS51063">
    <property type="entry name" value="HTH_CRP_2"/>
    <property type="match status" value="1"/>
</dbReference>
<name>A0A8D4VUX5_9GAMM</name>
<evidence type="ECO:0000313" key="4">
    <source>
        <dbReference type="Proteomes" id="UP000824988"/>
    </source>
</evidence>
<dbReference type="Proteomes" id="UP000824988">
    <property type="component" value="Chromosome"/>
</dbReference>
<reference evidence="3" key="1">
    <citation type="submission" date="2019-06" db="EMBL/GenBank/DDBJ databases">
        <title>Complete genome sequence of Methylogaea oryzae strain JCM16910.</title>
        <authorList>
            <person name="Asakawa S."/>
        </authorList>
    </citation>
    <scope>NUCLEOTIDE SEQUENCE</scope>
    <source>
        <strain evidence="3">E10</strain>
    </source>
</reference>
<evidence type="ECO:0000313" key="3">
    <source>
        <dbReference type="EMBL" id="BBL72715.1"/>
    </source>
</evidence>
<accession>A0A8D4VUX5</accession>
<protein>
    <submittedName>
        <fullName evidence="3">Regulatory protein</fullName>
    </submittedName>
</protein>
<dbReference type="GO" id="GO:0005829">
    <property type="term" value="C:cytosol"/>
    <property type="evidence" value="ECO:0007669"/>
    <property type="project" value="TreeGrafter"/>
</dbReference>
<dbReference type="PROSITE" id="PS50042">
    <property type="entry name" value="CNMP_BINDING_3"/>
    <property type="match status" value="1"/>
</dbReference>
<dbReference type="CDD" id="cd00038">
    <property type="entry name" value="CAP_ED"/>
    <property type="match status" value="1"/>
</dbReference>
<dbReference type="SMART" id="SM00100">
    <property type="entry name" value="cNMP"/>
    <property type="match status" value="1"/>
</dbReference>
<dbReference type="InterPro" id="IPR000595">
    <property type="entry name" value="cNMP-bd_dom"/>
</dbReference>
<organism evidence="3 4">
    <name type="scientific">Methylogaea oryzae</name>
    <dbReference type="NCBI Taxonomy" id="1295382"/>
    <lineage>
        <taxon>Bacteria</taxon>
        <taxon>Pseudomonadati</taxon>
        <taxon>Pseudomonadota</taxon>
        <taxon>Gammaproteobacteria</taxon>
        <taxon>Methylococcales</taxon>
        <taxon>Methylococcaceae</taxon>
        <taxon>Methylogaea</taxon>
    </lineage>
</organism>
<feature type="domain" description="Cyclic nucleotide-binding" evidence="1">
    <location>
        <begin position="20"/>
        <end position="114"/>
    </location>
</feature>
<sequence>MQQDKPAKDQIQQQLARLPLFAALDAEQLAGITAGVHAKPLPKGGTLFHKGDPCRGFYVVLSGQMKLAFRSPQGDEKVVEIISPNQSFGEAVMFLDRPYPVYAEALIDSQLAHIPSGPIFAMLERDHSFARKMLAGLSIRLHGLIQDVEAYSLHSSAQRVIGYLLEQCAEEGDGQAELSLPTSKQVVASHLNLKPETLSRIFHDLAEAGLITVSGKQITIHDLRRLREFGL</sequence>
<dbReference type="PANTHER" id="PTHR24567">
    <property type="entry name" value="CRP FAMILY TRANSCRIPTIONAL REGULATORY PROTEIN"/>
    <property type="match status" value="1"/>
</dbReference>
<dbReference type="RefSeq" id="WP_221047721.1">
    <property type="nucleotide sequence ID" value="NZ_AP019782.1"/>
</dbReference>
<dbReference type="SMART" id="SM00419">
    <property type="entry name" value="HTH_CRP"/>
    <property type="match status" value="1"/>
</dbReference>
<dbReference type="InterPro" id="IPR012318">
    <property type="entry name" value="HTH_CRP"/>
</dbReference>
<dbReference type="GO" id="GO:0003677">
    <property type="term" value="F:DNA binding"/>
    <property type="evidence" value="ECO:0007669"/>
    <property type="project" value="InterPro"/>
</dbReference>
<gene>
    <name evidence="3" type="ORF">MoryE10_33210</name>
</gene>
<dbReference type="AlphaFoldDB" id="A0A8D4VUX5"/>
<evidence type="ECO:0000259" key="2">
    <source>
        <dbReference type="PROSITE" id="PS51063"/>
    </source>
</evidence>
<dbReference type="EMBL" id="AP019782">
    <property type="protein sequence ID" value="BBL72715.1"/>
    <property type="molecule type" value="Genomic_DNA"/>
</dbReference>
<keyword evidence="4" id="KW-1185">Reference proteome</keyword>
<feature type="domain" description="HTH crp-type" evidence="2">
    <location>
        <begin position="154"/>
        <end position="224"/>
    </location>
</feature>
<dbReference type="Pfam" id="PF00027">
    <property type="entry name" value="cNMP_binding"/>
    <property type="match status" value="1"/>
</dbReference>